<name>A0A2K8P4A6_9MOLU</name>
<dbReference type="KEGG" id="mtab:MTABA_v1c03800"/>
<feature type="chain" id="PRO_5014616461" description="Lipoprotein" evidence="1">
    <location>
        <begin position="20"/>
        <end position="530"/>
    </location>
</feature>
<dbReference type="RefSeq" id="WP_100679520.1">
    <property type="nucleotide sequence ID" value="NZ_CP024969.1"/>
</dbReference>
<feature type="signal peptide" evidence="1">
    <location>
        <begin position="1"/>
        <end position="19"/>
    </location>
</feature>
<keyword evidence="1" id="KW-0732">Signal</keyword>
<sequence length="530" mass="60177">MKKLLLALSSLVVTSSASTIVVSCSTKAEKQNIDSIERFLTTILHSKEDDQEPWNNEALEAELINQKIDISGGISVKVDDEIKEGTITNKQQNIVLTGNGTSKNNYKYTGSITLIYNFGGNKPAPKKKITKEDLEMTIIGLQNFLDTIYFKSENAVKNAFVPNANIPGTPSEGVVFKTVTVKFIEPTPPSDPSLPKLTKFTVSGTIGIKNNDSEYYEFDDNVTEQNKKFACEGTIVDPVIIEENVITEATESINNWVKTQKFSDYNDFKDKILAQQKTILKSEQIVIESVTNLAINEFETSIDSMYWTNEVNITLKASVGYEFSKEVIEKEKYKIKTNIEILKIQSTPLKWHVLTSKNKKYIEPQFIQFDSNINTNKIQKDYLLKQEITQEWNHENDKLQQKQFVESLNIYSGDDKDAKINKFVNNTQYFNNTTAFNYVSDTNGQLFNVDEVLFFDKSQENLNQNIESILGQTNSLNELVSSSHALTRTTINNTQNISYYVVFLTKNSENTYKAANRTLHVQLQQITIVD</sequence>
<evidence type="ECO:0008006" key="4">
    <source>
        <dbReference type="Google" id="ProtNLM"/>
    </source>
</evidence>
<dbReference type="Proteomes" id="UP000232223">
    <property type="component" value="Chromosome"/>
</dbReference>
<dbReference type="AlphaFoldDB" id="A0A2K8P4A6"/>
<proteinExistence type="predicted"/>
<accession>A0A2K8P4A6</accession>
<organism evidence="2 3">
    <name type="scientific">Mesoplasma tabanidae</name>
    <dbReference type="NCBI Taxonomy" id="219745"/>
    <lineage>
        <taxon>Bacteria</taxon>
        <taxon>Bacillati</taxon>
        <taxon>Mycoplasmatota</taxon>
        <taxon>Mollicutes</taxon>
        <taxon>Entomoplasmatales</taxon>
        <taxon>Entomoplasmataceae</taxon>
        <taxon>Mesoplasma</taxon>
    </lineage>
</organism>
<dbReference type="PROSITE" id="PS51257">
    <property type="entry name" value="PROKAR_LIPOPROTEIN"/>
    <property type="match status" value="1"/>
</dbReference>
<reference evidence="2 3" key="1">
    <citation type="submission" date="2017-11" db="EMBL/GenBank/DDBJ databases">
        <title>Genome sequence of Mesoplasma tabanidae BARC 857 (ATCC 49584).</title>
        <authorList>
            <person name="Lo W.-S."/>
            <person name="Kuo C.-H."/>
        </authorList>
    </citation>
    <scope>NUCLEOTIDE SEQUENCE [LARGE SCALE GENOMIC DNA]</scope>
    <source>
        <strain evidence="2 3">BARC 857</strain>
    </source>
</reference>
<evidence type="ECO:0000256" key="1">
    <source>
        <dbReference type="SAM" id="SignalP"/>
    </source>
</evidence>
<evidence type="ECO:0000313" key="2">
    <source>
        <dbReference type="EMBL" id="ATZ21581.1"/>
    </source>
</evidence>
<dbReference type="OrthoDB" id="392018at2"/>
<protein>
    <recommendedName>
        <fullName evidence="4">Lipoprotein</fullName>
    </recommendedName>
</protein>
<keyword evidence="3" id="KW-1185">Reference proteome</keyword>
<gene>
    <name evidence="2" type="ORF">MTABA_v1c03800</name>
</gene>
<dbReference type="EMBL" id="CP024969">
    <property type="protein sequence ID" value="ATZ21581.1"/>
    <property type="molecule type" value="Genomic_DNA"/>
</dbReference>
<evidence type="ECO:0000313" key="3">
    <source>
        <dbReference type="Proteomes" id="UP000232223"/>
    </source>
</evidence>